<evidence type="ECO:0000313" key="3">
    <source>
        <dbReference type="EMBL" id="KAB2793255.1"/>
    </source>
</evidence>
<keyword evidence="1" id="KW-0812">Transmembrane</keyword>
<name>A0A011T5S5_BRUAN</name>
<dbReference type="AlphaFoldDB" id="A0A011T5S5"/>
<proteinExistence type="predicted"/>
<gene>
    <name evidence="2" type="ORF">F9L04_08825</name>
    <name evidence="3" type="ORF">F9L06_20220</name>
</gene>
<organism evidence="2 5">
    <name type="scientific">Brucella anthropi</name>
    <name type="common">Ochrobactrum anthropi</name>
    <dbReference type="NCBI Taxonomy" id="529"/>
    <lineage>
        <taxon>Bacteria</taxon>
        <taxon>Pseudomonadati</taxon>
        <taxon>Pseudomonadota</taxon>
        <taxon>Alphaproteobacteria</taxon>
        <taxon>Hyphomicrobiales</taxon>
        <taxon>Brucellaceae</taxon>
        <taxon>Brucella/Ochrobactrum group</taxon>
        <taxon>Brucella</taxon>
    </lineage>
</organism>
<accession>A0A011T5S5</accession>
<evidence type="ECO:0000313" key="5">
    <source>
        <dbReference type="Proteomes" id="UP000481876"/>
    </source>
</evidence>
<feature type="transmembrane region" description="Helical" evidence="1">
    <location>
        <begin position="72"/>
        <end position="90"/>
    </location>
</feature>
<evidence type="ECO:0000313" key="2">
    <source>
        <dbReference type="EMBL" id="KAB2771076.1"/>
    </source>
</evidence>
<protein>
    <submittedName>
        <fullName evidence="2">Uncharacterized protein</fullName>
    </submittedName>
</protein>
<evidence type="ECO:0000256" key="1">
    <source>
        <dbReference type="SAM" id="Phobius"/>
    </source>
</evidence>
<evidence type="ECO:0000313" key="4">
    <source>
        <dbReference type="Proteomes" id="UP000441102"/>
    </source>
</evidence>
<sequence length="91" mass="9943">MTMLCKISDRLLLLLLSALAALVALIPLEKLGVFGSSFEGQSGYAALYFGFPVLTVIFALLAVRFMPRPLPVTMRVIGWILLGVVILLMFT</sequence>
<dbReference type="RefSeq" id="WP_036585766.1">
    <property type="nucleotide sequence ID" value="NZ_CP044970.1"/>
</dbReference>
<dbReference type="Proteomes" id="UP000481876">
    <property type="component" value="Unassembled WGS sequence"/>
</dbReference>
<keyword evidence="1" id="KW-0472">Membrane</keyword>
<dbReference type="EMBL" id="WBWS01000007">
    <property type="protein sequence ID" value="KAB2771076.1"/>
    <property type="molecule type" value="Genomic_DNA"/>
</dbReference>
<comment type="caution">
    <text evidence="2">The sequence shown here is derived from an EMBL/GenBank/DDBJ whole genome shotgun (WGS) entry which is preliminary data.</text>
</comment>
<feature type="transmembrane region" description="Helical" evidence="1">
    <location>
        <begin position="45"/>
        <end position="65"/>
    </location>
</feature>
<dbReference type="EMBL" id="WBWX01000009">
    <property type="protein sequence ID" value="KAB2793255.1"/>
    <property type="molecule type" value="Genomic_DNA"/>
</dbReference>
<reference evidence="4 5" key="1">
    <citation type="submission" date="2019-09" db="EMBL/GenBank/DDBJ databases">
        <title>Taxonomic organization of the family Brucellaceae based on a phylogenomic approach.</title>
        <authorList>
            <person name="Leclercq S."/>
            <person name="Cloeckaert A."/>
            <person name="Zygmunt M.S."/>
        </authorList>
    </citation>
    <scope>NUCLEOTIDE SEQUENCE [LARGE SCALE GENOMIC DNA]</scope>
    <source>
        <strain evidence="3 4">CCUG 34461</strain>
        <strain evidence="2 5">LMG 3313</strain>
    </source>
</reference>
<dbReference type="Proteomes" id="UP000441102">
    <property type="component" value="Unassembled WGS sequence"/>
</dbReference>
<keyword evidence="1" id="KW-1133">Transmembrane helix</keyword>